<evidence type="ECO:0000256" key="3">
    <source>
        <dbReference type="ARBA" id="ARBA00023163"/>
    </source>
</evidence>
<dbReference type="EMBL" id="JAGUCO010000015">
    <property type="protein sequence ID" value="MBS2099830.1"/>
    <property type="molecule type" value="Genomic_DNA"/>
</dbReference>
<feature type="domain" description="HTH araC/xylS-type" evidence="4">
    <location>
        <begin position="199"/>
        <end position="297"/>
    </location>
</feature>
<dbReference type="RefSeq" id="WP_212217071.1">
    <property type="nucleotide sequence ID" value="NZ_JAGUCO010000015.1"/>
</dbReference>
<dbReference type="PRINTS" id="PR00032">
    <property type="entry name" value="HTHARAC"/>
</dbReference>
<dbReference type="SMART" id="SM00342">
    <property type="entry name" value="HTH_ARAC"/>
    <property type="match status" value="1"/>
</dbReference>
<keyword evidence="1" id="KW-0805">Transcription regulation</keyword>
<evidence type="ECO:0000259" key="4">
    <source>
        <dbReference type="PROSITE" id="PS01124"/>
    </source>
</evidence>
<proteinExistence type="predicted"/>
<dbReference type="PROSITE" id="PS01124">
    <property type="entry name" value="HTH_ARAC_FAMILY_2"/>
    <property type="match status" value="1"/>
</dbReference>
<dbReference type="InterPro" id="IPR009057">
    <property type="entry name" value="Homeodomain-like_sf"/>
</dbReference>
<organism evidence="5 6">
    <name type="scientific">Carboxylicivirga linearis</name>
    <dbReference type="NCBI Taxonomy" id="1628157"/>
    <lineage>
        <taxon>Bacteria</taxon>
        <taxon>Pseudomonadati</taxon>
        <taxon>Bacteroidota</taxon>
        <taxon>Bacteroidia</taxon>
        <taxon>Marinilabiliales</taxon>
        <taxon>Marinilabiliaceae</taxon>
        <taxon>Carboxylicivirga</taxon>
    </lineage>
</organism>
<keyword evidence="3" id="KW-0804">Transcription</keyword>
<dbReference type="SUPFAM" id="SSF46689">
    <property type="entry name" value="Homeodomain-like"/>
    <property type="match status" value="2"/>
</dbReference>
<dbReference type="Gene3D" id="1.10.10.60">
    <property type="entry name" value="Homeodomain-like"/>
    <property type="match status" value="2"/>
</dbReference>
<dbReference type="InterPro" id="IPR018060">
    <property type="entry name" value="HTH_AraC"/>
</dbReference>
<dbReference type="PROSITE" id="PS00041">
    <property type="entry name" value="HTH_ARAC_FAMILY_1"/>
    <property type="match status" value="1"/>
</dbReference>
<dbReference type="PANTHER" id="PTHR43280:SF2">
    <property type="entry name" value="HTH-TYPE TRANSCRIPTIONAL REGULATOR EXSA"/>
    <property type="match status" value="1"/>
</dbReference>
<name>A0ABS5JYF1_9BACT</name>
<dbReference type="Proteomes" id="UP000708576">
    <property type="component" value="Unassembled WGS sequence"/>
</dbReference>
<evidence type="ECO:0000256" key="1">
    <source>
        <dbReference type="ARBA" id="ARBA00023015"/>
    </source>
</evidence>
<dbReference type="InterPro" id="IPR020449">
    <property type="entry name" value="Tscrpt_reg_AraC-type_HTH"/>
</dbReference>
<evidence type="ECO:0000256" key="2">
    <source>
        <dbReference type="ARBA" id="ARBA00023125"/>
    </source>
</evidence>
<accession>A0ABS5JYF1</accession>
<evidence type="ECO:0000313" key="5">
    <source>
        <dbReference type="EMBL" id="MBS2099830.1"/>
    </source>
</evidence>
<protein>
    <submittedName>
        <fullName evidence="5">Helix-turn-helix transcriptional regulator</fullName>
    </submittedName>
</protein>
<comment type="caution">
    <text evidence="5">The sequence shown here is derived from an EMBL/GenBank/DDBJ whole genome shotgun (WGS) entry which is preliminary data.</text>
</comment>
<keyword evidence="2" id="KW-0238">DNA-binding</keyword>
<keyword evidence="6" id="KW-1185">Reference proteome</keyword>
<reference evidence="5 6" key="1">
    <citation type="journal article" date="2015" name="Int. J. Syst. Evol. Microbiol.">
        <title>Carboxylicivirga linearis sp. nov., isolated from a sea cucumber culture pond.</title>
        <authorList>
            <person name="Wang F.Q."/>
            <person name="Zhou Y.X."/>
            <person name="Lin X.Z."/>
            <person name="Chen G.J."/>
            <person name="Du Z.J."/>
        </authorList>
    </citation>
    <scope>NUCLEOTIDE SEQUENCE [LARGE SCALE GENOMIC DNA]</scope>
    <source>
        <strain evidence="5 6">FB218</strain>
    </source>
</reference>
<dbReference type="InterPro" id="IPR018062">
    <property type="entry name" value="HTH_AraC-typ_CS"/>
</dbReference>
<dbReference type="PANTHER" id="PTHR43280">
    <property type="entry name" value="ARAC-FAMILY TRANSCRIPTIONAL REGULATOR"/>
    <property type="match status" value="1"/>
</dbReference>
<evidence type="ECO:0000313" key="6">
    <source>
        <dbReference type="Proteomes" id="UP000708576"/>
    </source>
</evidence>
<sequence length="301" mass="35440">MKAPNQLPYKGDPSDILQHFPKYNLQILCCRYWWLERWEYKELSFPYWRIYYNNKKGAFIKSGDITTELLPDKIYLIAPNTSYSTHLFDHKIPLKGYNLKGGRINSEYSFLNLHKDFIEHLYIHFNIGTPYDNVSAGIFTFDLTYHIKEKINIITKHLSVDNTQFSFYTLLTIQSLIIDLLSEIKEQNWELLTSNYHILKALNYIESNLSSELSNSILAEKCRLATNTFTRLFKQETGISPQTYVRQKRINNACVQLHHSNDSIDEIATKTGFANRYHFTRIFKQVTAMSPAKYRNEFKIS</sequence>
<dbReference type="Pfam" id="PF12833">
    <property type="entry name" value="HTH_18"/>
    <property type="match status" value="1"/>
</dbReference>
<gene>
    <name evidence="5" type="ORF">KEM10_16185</name>
</gene>